<dbReference type="OrthoDB" id="342552at2759"/>
<organism evidence="2 3">
    <name type="scientific">Cryptosporidium andersoni</name>
    <dbReference type="NCBI Taxonomy" id="117008"/>
    <lineage>
        <taxon>Eukaryota</taxon>
        <taxon>Sar</taxon>
        <taxon>Alveolata</taxon>
        <taxon>Apicomplexa</taxon>
        <taxon>Conoidasida</taxon>
        <taxon>Coccidia</taxon>
        <taxon>Eucoccidiorida</taxon>
        <taxon>Eimeriorina</taxon>
        <taxon>Cryptosporidiidae</taxon>
        <taxon>Cryptosporidium</taxon>
    </lineage>
</organism>
<dbReference type="VEuPathDB" id="CryptoDB:cand_016780"/>
<dbReference type="AlphaFoldDB" id="A0A1J4MTM5"/>
<keyword evidence="3" id="KW-1185">Reference proteome</keyword>
<feature type="transmembrane region" description="Helical" evidence="1">
    <location>
        <begin position="284"/>
        <end position="302"/>
    </location>
</feature>
<comment type="caution">
    <text evidence="2">The sequence shown here is derived from an EMBL/GenBank/DDBJ whole genome shotgun (WGS) entry which is preliminary data.</text>
</comment>
<dbReference type="Proteomes" id="UP000186804">
    <property type="component" value="Unassembled WGS sequence"/>
</dbReference>
<keyword evidence="1" id="KW-1133">Transmembrane helix</keyword>
<name>A0A1J4MTM5_9CRYT</name>
<feature type="transmembrane region" description="Helical" evidence="1">
    <location>
        <begin position="322"/>
        <end position="341"/>
    </location>
</feature>
<keyword evidence="1" id="KW-0812">Transmembrane</keyword>
<evidence type="ECO:0000313" key="2">
    <source>
        <dbReference type="EMBL" id="OII77518.1"/>
    </source>
</evidence>
<keyword evidence="1" id="KW-0472">Membrane</keyword>
<dbReference type="GeneID" id="92365863"/>
<accession>A0A1J4MTM5</accession>
<feature type="transmembrane region" description="Helical" evidence="1">
    <location>
        <begin position="138"/>
        <end position="159"/>
    </location>
</feature>
<feature type="transmembrane region" description="Helical" evidence="1">
    <location>
        <begin position="16"/>
        <end position="40"/>
    </location>
</feature>
<evidence type="ECO:0000256" key="1">
    <source>
        <dbReference type="SAM" id="Phobius"/>
    </source>
</evidence>
<gene>
    <name evidence="2" type="ORF">cand_016780</name>
</gene>
<evidence type="ECO:0008006" key="4">
    <source>
        <dbReference type="Google" id="ProtNLM"/>
    </source>
</evidence>
<dbReference type="EMBL" id="LRBS01000034">
    <property type="protein sequence ID" value="OII77518.1"/>
    <property type="molecule type" value="Genomic_DNA"/>
</dbReference>
<feature type="transmembrane region" description="Helical" evidence="1">
    <location>
        <begin position="175"/>
        <end position="196"/>
    </location>
</feature>
<sequence>MTNSALLNPVNCSLNIGILPLCVLGLGYFVLSTLAIIQAISTIQWNTITLFATSGTKTRPYFLNIFSAALLLRFISIILQCILYFAPSINSNYLSIKVSLLNLFNYLTSALFLSSYSVIIGLWSSVYIRSRYTTNIPILTLIILINITIYILLSILLLIEYTNNSISYCRNNSNFFFGILYIIISILWLYYGLCLINQLDKRQDLHINLQKNLLSKSYREELFTPSYIIDKYSNNNSSNNFSSPNSSSLIKFTGINKMTYSNTLIDGCVYVSSTMKDLKKKIKLLTYICPLCFFTIGLYYILGNFNIINSTPFFISEPVWYTILYGFTELLPCCIIMHGFWNRKSIFTTTLNNNNQRQLFSSDKQSGTYNYMNIYNEDIGFYTQIE</sequence>
<proteinExistence type="predicted"/>
<protein>
    <recommendedName>
        <fullName evidence="4">THH1/TOM1/TOM3 domain-containing protein</fullName>
    </recommendedName>
</protein>
<evidence type="ECO:0000313" key="3">
    <source>
        <dbReference type="Proteomes" id="UP000186804"/>
    </source>
</evidence>
<feature type="transmembrane region" description="Helical" evidence="1">
    <location>
        <begin position="106"/>
        <end position="126"/>
    </location>
</feature>
<feature type="transmembrane region" description="Helical" evidence="1">
    <location>
        <begin position="61"/>
        <end position="86"/>
    </location>
</feature>
<reference evidence="2 3" key="1">
    <citation type="submission" date="2016-10" db="EMBL/GenBank/DDBJ databases">
        <title>Reductive evolution of mitochondrial metabolism and differential evolution of invasion-related proteins in Cryptosporidium.</title>
        <authorList>
            <person name="Liu S."/>
            <person name="Roellig D.M."/>
            <person name="Guo Y."/>
            <person name="Li N."/>
            <person name="Frace M.A."/>
            <person name="Tang K."/>
            <person name="Zhang L."/>
            <person name="Feng Y."/>
            <person name="Xiao L."/>
        </authorList>
    </citation>
    <scope>NUCLEOTIDE SEQUENCE [LARGE SCALE GENOMIC DNA]</scope>
    <source>
        <strain evidence="2">30847</strain>
    </source>
</reference>
<dbReference type="RefSeq" id="XP_067069364.1">
    <property type="nucleotide sequence ID" value="XM_067211912.1"/>
</dbReference>